<sequence length="253" mass="27690">MPEETFENGLERGYPIHVSPDAFIATAEQMLRIRAANRGIREVAIKDANVPIAGAFRHDTLMPVMVDYMNAVILPHSELKFESAMNDEVTARVAAGMAAEQRREPEVKDVLAASEMVSEHLTKTPLYNAESEAGGLGVETRLRTYASTPLSVTLLILDTALESAHTLSMRHQQSSLGIAEPDVLDLTPVCELLSALPVAERLVSIPERLQREIDRVLRSETAEPTENTYDALDATLSHQDHNIVPPGASNGME</sequence>
<dbReference type="RefSeq" id="WP_076725417.1">
    <property type="nucleotide sequence ID" value="NZ_MSCW01000009.1"/>
</dbReference>
<dbReference type="EMBL" id="MSCW01000009">
    <property type="protein sequence ID" value="ONF42472.1"/>
    <property type="molecule type" value="Genomic_DNA"/>
</dbReference>
<comment type="caution">
    <text evidence="1">The sequence shown here is derived from an EMBL/GenBank/DDBJ whole genome shotgun (WGS) entry which is preliminary data.</text>
</comment>
<protein>
    <submittedName>
        <fullName evidence="1">Uncharacterized protein</fullName>
    </submittedName>
</protein>
<name>A0A1V2DPC2_9GAMM</name>
<organism evidence="1 2">
    <name type="scientific">Marinobacter lutaoensis</name>
    <dbReference type="NCBI Taxonomy" id="135739"/>
    <lineage>
        <taxon>Bacteria</taxon>
        <taxon>Pseudomonadati</taxon>
        <taxon>Pseudomonadota</taxon>
        <taxon>Gammaproteobacteria</taxon>
        <taxon>Pseudomonadales</taxon>
        <taxon>Marinobacteraceae</taxon>
        <taxon>Marinobacter</taxon>
    </lineage>
</organism>
<reference evidence="1 2" key="1">
    <citation type="submission" date="2016-12" db="EMBL/GenBank/DDBJ databases">
        <title>Marinobacter lutaoensis whole genome sequencing.</title>
        <authorList>
            <person name="Verma A."/>
            <person name="Krishnamurthi S."/>
        </authorList>
    </citation>
    <scope>NUCLEOTIDE SEQUENCE [LARGE SCALE GENOMIC DNA]</scope>
    <source>
        <strain evidence="1 2">T5054</strain>
    </source>
</reference>
<evidence type="ECO:0000313" key="2">
    <source>
        <dbReference type="Proteomes" id="UP000189339"/>
    </source>
</evidence>
<dbReference type="STRING" id="135739.BTO32_14760"/>
<accession>A0A1V2DPC2</accession>
<dbReference type="OrthoDB" id="6370254at2"/>
<keyword evidence="2" id="KW-1185">Reference proteome</keyword>
<proteinExistence type="predicted"/>
<gene>
    <name evidence="1" type="ORF">BTO32_14760</name>
</gene>
<dbReference type="AlphaFoldDB" id="A0A1V2DPC2"/>
<dbReference type="Proteomes" id="UP000189339">
    <property type="component" value="Unassembled WGS sequence"/>
</dbReference>
<evidence type="ECO:0000313" key="1">
    <source>
        <dbReference type="EMBL" id="ONF42472.1"/>
    </source>
</evidence>